<keyword evidence="10 13" id="KW-0486">Methionine biosynthesis</keyword>
<dbReference type="RefSeq" id="WP_095129926.1">
    <property type="nucleotide sequence ID" value="NZ_NIBG01000001.1"/>
</dbReference>
<protein>
    <recommendedName>
        <fullName evidence="13">Bifunctional protein FolD</fullName>
    </recommendedName>
    <domain>
        <recommendedName>
            <fullName evidence="13">Methylenetetrahydrofolate dehydrogenase</fullName>
            <ecNumber evidence="13">1.5.1.5</ecNumber>
        </recommendedName>
    </domain>
    <domain>
        <recommendedName>
            <fullName evidence="13">Methenyltetrahydrofolate cyclohydrolase</fullName>
            <ecNumber evidence="13">3.5.4.9</ecNumber>
        </recommendedName>
    </domain>
</protein>
<dbReference type="Gene3D" id="3.40.50.10860">
    <property type="entry name" value="Leucine Dehydrogenase, chain A, domain 1"/>
    <property type="match status" value="1"/>
</dbReference>
<evidence type="ECO:0000256" key="3">
    <source>
        <dbReference type="ARBA" id="ARBA00022563"/>
    </source>
</evidence>
<evidence type="ECO:0000313" key="16">
    <source>
        <dbReference type="EMBL" id="PAB60967.1"/>
    </source>
</evidence>
<gene>
    <name evidence="13" type="primary">folD</name>
    <name evidence="16" type="ORF">CCE28_00605</name>
</gene>
<accession>A0A267MNH3</accession>
<comment type="caution">
    <text evidence="13">Lacks conserved residue(s) required for the propagation of feature annotation.</text>
</comment>
<keyword evidence="7 13" id="KW-0521">NADP</keyword>
<evidence type="ECO:0000256" key="2">
    <source>
        <dbReference type="ARBA" id="ARBA00011738"/>
    </source>
</evidence>
<evidence type="ECO:0000256" key="11">
    <source>
        <dbReference type="ARBA" id="ARBA00023268"/>
    </source>
</evidence>
<keyword evidence="6 13" id="KW-0378">Hydrolase</keyword>
<dbReference type="GO" id="GO:0005829">
    <property type="term" value="C:cytosol"/>
    <property type="evidence" value="ECO:0007669"/>
    <property type="project" value="TreeGrafter"/>
</dbReference>
<dbReference type="Proteomes" id="UP000216024">
    <property type="component" value="Unassembled WGS sequence"/>
</dbReference>
<evidence type="ECO:0000256" key="1">
    <source>
        <dbReference type="ARBA" id="ARBA00004777"/>
    </source>
</evidence>
<dbReference type="OrthoDB" id="9803580at2"/>
<dbReference type="GO" id="GO:0004477">
    <property type="term" value="F:methenyltetrahydrofolate cyclohydrolase activity"/>
    <property type="evidence" value="ECO:0007669"/>
    <property type="project" value="UniProtKB-UniRule"/>
</dbReference>
<dbReference type="InterPro" id="IPR046346">
    <property type="entry name" value="Aminoacid_DH-like_N_sf"/>
</dbReference>
<keyword evidence="4 13" id="KW-0028">Amino-acid biosynthesis</keyword>
<evidence type="ECO:0000256" key="4">
    <source>
        <dbReference type="ARBA" id="ARBA00022605"/>
    </source>
</evidence>
<dbReference type="GO" id="GO:0035999">
    <property type="term" value="P:tetrahydrofolate interconversion"/>
    <property type="evidence" value="ECO:0007669"/>
    <property type="project" value="UniProtKB-UniRule"/>
</dbReference>
<evidence type="ECO:0000256" key="8">
    <source>
        <dbReference type="ARBA" id="ARBA00023002"/>
    </source>
</evidence>
<dbReference type="PRINTS" id="PR00085">
    <property type="entry name" value="THFDHDRGNASE"/>
</dbReference>
<evidence type="ECO:0000256" key="5">
    <source>
        <dbReference type="ARBA" id="ARBA00022755"/>
    </source>
</evidence>
<evidence type="ECO:0000256" key="12">
    <source>
        <dbReference type="ARBA" id="ARBA00036357"/>
    </source>
</evidence>
<dbReference type="PANTHER" id="PTHR48099:SF5">
    <property type="entry name" value="C-1-TETRAHYDROFOLATE SYNTHASE, CYTOPLASMIC"/>
    <property type="match status" value="1"/>
</dbReference>
<name>A0A267MNH3_9FIRM</name>
<dbReference type="SUPFAM" id="SSF51735">
    <property type="entry name" value="NAD(P)-binding Rossmann-fold domains"/>
    <property type="match status" value="1"/>
</dbReference>
<feature type="binding site" evidence="13">
    <location>
        <position position="231"/>
    </location>
    <ligand>
        <name>NADP(+)</name>
        <dbReference type="ChEBI" id="CHEBI:58349"/>
    </ligand>
</feature>
<proteinExistence type="inferred from homology"/>
<dbReference type="GO" id="GO:0009086">
    <property type="term" value="P:methionine biosynthetic process"/>
    <property type="evidence" value="ECO:0007669"/>
    <property type="project" value="UniProtKB-KW"/>
</dbReference>
<feature type="domain" description="Tetrahydrofolate dehydrogenase/cyclohydrolase NAD(P)-binding" evidence="15">
    <location>
        <begin position="139"/>
        <end position="279"/>
    </location>
</feature>
<evidence type="ECO:0000259" key="14">
    <source>
        <dbReference type="Pfam" id="PF00763"/>
    </source>
</evidence>
<dbReference type="EC" id="1.5.1.5" evidence="13"/>
<organism evidence="16 17">
    <name type="scientific">Anaeromicrobium sediminis</name>
    <dbReference type="NCBI Taxonomy" id="1478221"/>
    <lineage>
        <taxon>Bacteria</taxon>
        <taxon>Bacillati</taxon>
        <taxon>Bacillota</taxon>
        <taxon>Clostridia</taxon>
        <taxon>Peptostreptococcales</taxon>
        <taxon>Thermotaleaceae</taxon>
        <taxon>Anaeromicrobium</taxon>
    </lineage>
</organism>
<dbReference type="InterPro" id="IPR020630">
    <property type="entry name" value="THF_DH/CycHdrlase_cat_dom"/>
</dbReference>
<dbReference type="UniPathway" id="UPA00193"/>
<dbReference type="SUPFAM" id="SSF53223">
    <property type="entry name" value="Aminoacid dehydrogenase-like, N-terminal domain"/>
    <property type="match status" value="1"/>
</dbReference>
<dbReference type="EC" id="3.5.4.9" evidence="13"/>
<comment type="catalytic activity">
    <reaction evidence="12 13">
        <text>(6R)-5,10-methenyltetrahydrofolate + H2O = (6R)-10-formyltetrahydrofolate + H(+)</text>
        <dbReference type="Rhea" id="RHEA:23700"/>
        <dbReference type="ChEBI" id="CHEBI:15377"/>
        <dbReference type="ChEBI" id="CHEBI:15378"/>
        <dbReference type="ChEBI" id="CHEBI:57455"/>
        <dbReference type="ChEBI" id="CHEBI:195366"/>
        <dbReference type="EC" id="3.5.4.9"/>
    </reaction>
</comment>
<sequence length="285" mass="30910">MAKILDGRKISKEIRADIIERVDRMKEEKGIVPGLAVVIVGDDEASHVYVSMKAKACKSVGFHSEEHKLPESTTQEELLNLIDHLNNDDKINGILVQLPLPKHMDENLVNSHISPQKDVDGFHAVNMGNLTLGEESYVPCTPKGIIELIKRTGTDMAGKNAVVVGRSNIVGKPAAILLLKESCTTTICHSKTKNMELFLKEADIVVAAAGVPNLIKGHMIKEGAIVIDAGTRKLDGKLVGDVEFDSAKEVASWITPVPGGVGPMTITMLLENTLEATEKLWNSRP</sequence>
<dbReference type="GO" id="GO:0000105">
    <property type="term" value="P:L-histidine biosynthetic process"/>
    <property type="evidence" value="ECO:0007669"/>
    <property type="project" value="UniProtKB-KW"/>
</dbReference>
<dbReference type="Gene3D" id="3.40.50.720">
    <property type="entry name" value="NAD(P)-binding Rossmann-like Domain"/>
    <property type="match status" value="1"/>
</dbReference>
<keyword evidence="17" id="KW-1185">Reference proteome</keyword>
<dbReference type="GO" id="GO:0006164">
    <property type="term" value="P:purine nucleotide biosynthetic process"/>
    <property type="evidence" value="ECO:0007669"/>
    <property type="project" value="UniProtKB-KW"/>
</dbReference>
<keyword evidence="9 13" id="KW-0368">Histidine biosynthesis</keyword>
<comment type="catalytic activity">
    <reaction evidence="13">
        <text>(6R)-5,10-methylene-5,6,7,8-tetrahydrofolate + NADP(+) = (6R)-5,10-methenyltetrahydrofolate + NADPH</text>
        <dbReference type="Rhea" id="RHEA:22812"/>
        <dbReference type="ChEBI" id="CHEBI:15636"/>
        <dbReference type="ChEBI" id="CHEBI:57455"/>
        <dbReference type="ChEBI" id="CHEBI:57783"/>
        <dbReference type="ChEBI" id="CHEBI:58349"/>
        <dbReference type="EC" id="1.5.1.5"/>
    </reaction>
</comment>
<dbReference type="Pfam" id="PF02882">
    <property type="entry name" value="THF_DHG_CYH_C"/>
    <property type="match status" value="1"/>
</dbReference>
<dbReference type="NCBIfam" id="NF008058">
    <property type="entry name" value="PRK10792.1"/>
    <property type="match status" value="1"/>
</dbReference>
<dbReference type="HAMAP" id="MF_01576">
    <property type="entry name" value="THF_DHG_CYH"/>
    <property type="match status" value="1"/>
</dbReference>
<evidence type="ECO:0000256" key="13">
    <source>
        <dbReference type="HAMAP-Rule" id="MF_01576"/>
    </source>
</evidence>
<feature type="domain" description="Tetrahydrofolate dehydrogenase/cyclohydrolase catalytic" evidence="14">
    <location>
        <begin position="5"/>
        <end position="120"/>
    </location>
</feature>
<comment type="subunit">
    <text evidence="2 13">Homodimer.</text>
</comment>
<evidence type="ECO:0000256" key="9">
    <source>
        <dbReference type="ARBA" id="ARBA00023102"/>
    </source>
</evidence>
<evidence type="ECO:0000256" key="6">
    <source>
        <dbReference type="ARBA" id="ARBA00022801"/>
    </source>
</evidence>
<keyword evidence="8 13" id="KW-0560">Oxidoreductase</keyword>
<evidence type="ECO:0000256" key="10">
    <source>
        <dbReference type="ARBA" id="ARBA00023167"/>
    </source>
</evidence>
<comment type="function">
    <text evidence="13">Catalyzes the oxidation of 5,10-methylenetetrahydrofolate to 5,10-methenyltetrahydrofolate and then the hydrolysis of 5,10-methenyltetrahydrofolate to 10-formyltetrahydrofolate.</text>
</comment>
<dbReference type="InterPro" id="IPR000672">
    <property type="entry name" value="THF_DH/CycHdrlase"/>
</dbReference>
<dbReference type="FunFam" id="3.40.50.10860:FF:000001">
    <property type="entry name" value="Bifunctional protein FolD"/>
    <property type="match status" value="1"/>
</dbReference>
<dbReference type="PROSITE" id="PS00767">
    <property type="entry name" value="THF_DHG_CYH_2"/>
    <property type="match status" value="1"/>
</dbReference>
<comment type="pathway">
    <text evidence="1 13">One-carbon metabolism; tetrahydrofolate interconversion.</text>
</comment>
<comment type="similarity">
    <text evidence="13">Belongs to the tetrahydrofolate dehydrogenase/cyclohydrolase family.</text>
</comment>
<dbReference type="NCBIfam" id="NF010783">
    <property type="entry name" value="PRK14186.1"/>
    <property type="match status" value="1"/>
</dbReference>
<dbReference type="InterPro" id="IPR036291">
    <property type="entry name" value="NAD(P)-bd_dom_sf"/>
</dbReference>
<dbReference type="GO" id="GO:0004488">
    <property type="term" value="F:methylenetetrahydrofolate dehydrogenase (NADP+) activity"/>
    <property type="evidence" value="ECO:0007669"/>
    <property type="project" value="UniProtKB-UniRule"/>
</dbReference>
<dbReference type="EMBL" id="NIBG01000001">
    <property type="protein sequence ID" value="PAB60967.1"/>
    <property type="molecule type" value="Genomic_DNA"/>
</dbReference>
<dbReference type="PANTHER" id="PTHR48099">
    <property type="entry name" value="C-1-TETRAHYDROFOLATE SYNTHASE, CYTOPLASMIC-RELATED"/>
    <property type="match status" value="1"/>
</dbReference>
<dbReference type="AlphaFoldDB" id="A0A267MNH3"/>
<reference evidence="16 17" key="1">
    <citation type="submission" date="2017-06" db="EMBL/GenBank/DDBJ databases">
        <title>Draft genome sequence of anaerobic fermentative bacterium Anaeromicrobium sediminis DY2726D isolated from West Pacific Ocean sediments.</title>
        <authorList>
            <person name="Zeng X."/>
        </authorList>
    </citation>
    <scope>NUCLEOTIDE SEQUENCE [LARGE SCALE GENOMIC DNA]</scope>
    <source>
        <strain evidence="16 17">DY2726D</strain>
    </source>
</reference>
<feature type="binding site" evidence="13">
    <location>
        <begin position="165"/>
        <end position="167"/>
    </location>
    <ligand>
        <name>NADP(+)</name>
        <dbReference type="ChEBI" id="CHEBI:58349"/>
    </ligand>
</feature>
<dbReference type="CDD" id="cd01080">
    <property type="entry name" value="NAD_bind_m-THF_DH_Cyclohyd"/>
    <property type="match status" value="1"/>
</dbReference>
<keyword evidence="3 13" id="KW-0554">One-carbon metabolism</keyword>
<dbReference type="PROSITE" id="PS00766">
    <property type="entry name" value="THF_DHG_CYH_1"/>
    <property type="match status" value="1"/>
</dbReference>
<dbReference type="FunFam" id="3.40.50.720:FF:000006">
    <property type="entry name" value="Bifunctional protein FolD"/>
    <property type="match status" value="1"/>
</dbReference>
<evidence type="ECO:0000256" key="7">
    <source>
        <dbReference type="ARBA" id="ARBA00022857"/>
    </source>
</evidence>
<keyword evidence="5 13" id="KW-0658">Purine biosynthesis</keyword>
<dbReference type="InterPro" id="IPR020867">
    <property type="entry name" value="THF_DH/CycHdrlase_CS"/>
</dbReference>
<dbReference type="Pfam" id="PF00763">
    <property type="entry name" value="THF_DHG_CYH"/>
    <property type="match status" value="1"/>
</dbReference>
<keyword evidence="11 13" id="KW-0511">Multifunctional enzyme</keyword>
<evidence type="ECO:0000259" key="15">
    <source>
        <dbReference type="Pfam" id="PF02882"/>
    </source>
</evidence>
<dbReference type="InterPro" id="IPR020631">
    <property type="entry name" value="THF_DH/CycHdrlase_NAD-bd_dom"/>
</dbReference>
<evidence type="ECO:0000313" key="17">
    <source>
        <dbReference type="Proteomes" id="UP000216024"/>
    </source>
</evidence>
<comment type="caution">
    <text evidence="16">The sequence shown here is derived from an EMBL/GenBank/DDBJ whole genome shotgun (WGS) entry which is preliminary data.</text>
</comment>